<dbReference type="PANTHER" id="PTHR47723">
    <property type="entry name" value="OS05G0353850 PROTEIN"/>
    <property type="match status" value="1"/>
</dbReference>
<dbReference type="PROSITE" id="PS51257">
    <property type="entry name" value="PROKAR_LIPOPROTEIN"/>
    <property type="match status" value="1"/>
</dbReference>
<evidence type="ECO:0008006" key="3">
    <source>
        <dbReference type="Google" id="ProtNLM"/>
    </source>
</evidence>
<dbReference type="PANTHER" id="PTHR47723:SF19">
    <property type="entry name" value="POLYNUCLEOTIDYL TRANSFERASE, RIBONUCLEASE H-LIKE SUPERFAMILY PROTEIN"/>
    <property type="match status" value="1"/>
</dbReference>
<evidence type="ECO:0000313" key="2">
    <source>
        <dbReference type="Proteomes" id="UP000323597"/>
    </source>
</evidence>
<evidence type="ECO:0000313" key="1">
    <source>
        <dbReference type="EMBL" id="TYI68553.1"/>
    </source>
</evidence>
<dbReference type="AlphaFoldDB" id="A0A5D2TW93"/>
<protein>
    <recommendedName>
        <fullName evidence="3">RNase H type-1 domain-containing protein</fullName>
    </recommendedName>
</protein>
<keyword evidence="2" id="KW-1185">Reference proteome</keyword>
<gene>
    <name evidence="1" type="ORF">E1A91_D08G096500v1</name>
</gene>
<sequence>MSKIVASNQVIFVLGCYITDNIIIRKINPLNENSQNRSDMRIDRWQLSPPNWVKLNCDGVVALNSSQAVVERLIVGYGWRLRIALILEAKLWAIIHGLLIDLNKRLKKVMVESDNNLVVQF</sequence>
<reference evidence="1 2" key="1">
    <citation type="submission" date="2019-07" db="EMBL/GenBank/DDBJ databases">
        <title>WGS assembly of Gossypium mustelinum.</title>
        <authorList>
            <person name="Chen Z.J."/>
            <person name="Sreedasyam A."/>
            <person name="Ando A."/>
            <person name="Song Q."/>
            <person name="De L."/>
            <person name="Hulse-Kemp A."/>
            <person name="Ding M."/>
            <person name="Ye W."/>
            <person name="Kirkbride R."/>
            <person name="Jenkins J."/>
            <person name="Plott C."/>
            <person name="Lovell J."/>
            <person name="Lin Y.-M."/>
            <person name="Vaughn R."/>
            <person name="Liu B."/>
            <person name="Li W."/>
            <person name="Simpson S."/>
            <person name="Scheffler B."/>
            <person name="Saski C."/>
            <person name="Grover C."/>
            <person name="Hu G."/>
            <person name="Conover J."/>
            <person name="Carlson J."/>
            <person name="Shu S."/>
            <person name="Boston L."/>
            <person name="Williams M."/>
            <person name="Peterson D."/>
            <person name="Mcgee K."/>
            <person name="Jones D."/>
            <person name="Wendel J."/>
            <person name="Stelly D."/>
            <person name="Grimwood J."/>
            <person name="Schmutz J."/>
        </authorList>
    </citation>
    <scope>NUCLEOTIDE SEQUENCE [LARGE SCALE GENOMIC DNA]</scope>
    <source>
        <strain evidence="1">1408120.09</strain>
    </source>
</reference>
<dbReference type="EMBL" id="CM017656">
    <property type="protein sequence ID" value="TYI68553.1"/>
    <property type="molecule type" value="Genomic_DNA"/>
</dbReference>
<proteinExistence type="predicted"/>
<dbReference type="InterPro" id="IPR053151">
    <property type="entry name" value="RNase_H-like"/>
</dbReference>
<organism evidence="1 2">
    <name type="scientific">Gossypium mustelinum</name>
    <name type="common">Cotton</name>
    <name type="synonym">Gossypium caicoense</name>
    <dbReference type="NCBI Taxonomy" id="34275"/>
    <lineage>
        <taxon>Eukaryota</taxon>
        <taxon>Viridiplantae</taxon>
        <taxon>Streptophyta</taxon>
        <taxon>Embryophyta</taxon>
        <taxon>Tracheophyta</taxon>
        <taxon>Spermatophyta</taxon>
        <taxon>Magnoliopsida</taxon>
        <taxon>eudicotyledons</taxon>
        <taxon>Gunneridae</taxon>
        <taxon>Pentapetalae</taxon>
        <taxon>rosids</taxon>
        <taxon>malvids</taxon>
        <taxon>Malvales</taxon>
        <taxon>Malvaceae</taxon>
        <taxon>Malvoideae</taxon>
        <taxon>Gossypium</taxon>
    </lineage>
</organism>
<name>A0A5D2TW93_GOSMU</name>
<dbReference type="Proteomes" id="UP000323597">
    <property type="component" value="Chromosome D08"/>
</dbReference>
<accession>A0A5D2TW93</accession>